<dbReference type="PROSITE" id="PS51038">
    <property type="entry name" value="BAH"/>
    <property type="match status" value="1"/>
</dbReference>
<evidence type="ECO:0000313" key="15">
    <source>
        <dbReference type="Proteomes" id="UP000000707"/>
    </source>
</evidence>
<keyword evidence="6 10" id="KW-0103">Bromodomain</keyword>
<dbReference type="PRINTS" id="PR00503">
    <property type="entry name" value="BROMODOMAIN"/>
</dbReference>
<evidence type="ECO:0000259" key="13">
    <source>
        <dbReference type="PROSITE" id="PS51038"/>
    </source>
</evidence>
<evidence type="ECO:0000256" key="7">
    <source>
        <dbReference type="ARBA" id="ARBA00023163"/>
    </source>
</evidence>
<comment type="subcellular location">
    <subcellularLocation>
        <location evidence="1">Nucleus</location>
    </subcellularLocation>
</comment>
<accession>G3BFT3</accession>
<keyword evidence="5" id="KW-0805">Transcription regulation</keyword>
<dbReference type="GO" id="GO:0016586">
    <property type="term" value="C:RSC-type complex"/>
    <property type="evidence" value="ECO:0007669"/>
    <property type="project" value="InterPro"/>
</dbReference>
<evidence type="ECO:0000256" key="2">
    <source>
        <dbReference type="ARBA" id="ARBA00022553"/>
    </source>
</evidence>
<evidence type="ECO:0000256" key="9">
    <source>
        <dbReference type="ARBA" id="ARBA00061403"/>
    </source>
</evidence>
<dbReference type="SUPFAM" id="SSF47370">
    <property type="entry name" value="Bromodomain"/>
    <property type="match status" value="1"/>
</dbReference>
<dbReference type="GO" id="GO:0006338">
    <property type="term" value="P:chromatin remodeling"/>
    <property type="evidence" value="ECO:0007669"/>
    <property type="project" value="InterPro"/>
</dbReference>
<dbReference type="Pfam" id="PF01426">
    <property type="entry name" value="BAH"/>
    <property type="match status" value="1"/>
</dbReference>
<evidence type="ECO:0000256" key="8">
    <source>
        <dbReference type="ARBA" id="ARBA00023242"/>
    </source>
</evidence>
<feature type="region of interest" description="Disordered" evidence="11">
    <location>
        <begin position="517"/>
        <end position="539"/>
    </location>
</feature>
<dbReference type="PANTHER" id="PTHR16062">
    <property type="entry name" value="SWI/SNF-RELATED"/>
    <property type="match status" value="1"/>
</dbReference>
<dbReference type="InterPro" id="IPR037382">
    <property type="entry name" value="Rsc/polybromo"/>
</dbReference>
<evidence type="ECO:0000256" key="1">
    <source>
        <dbReference type="ARBA" id="ARBA00004123"/>
    </source>
</evidence>
<keyword evidence="8" id="KW-0539">Nucleus</keyword>
<dbReference type="Gene3D" id="2.30.30.490">
    <property type="match status" value="1"/>
</dbReference>
<proteinExistence type="inferred from homology"/>
<dbReference type="SMART" id="SM00297">
    <property type="entry name" value="BROMO"/>
    <property type="match status" value="1"/>
</dbReference>
<dbReference type="GO" id="GO:0003682">
    <property type="term" value="F:chromatin binding"/>
    <property type="evidence" value="ECO:0007669"/>
    <property type="project" value="InterPro"/>
</dbReference>
<dbReference type="Pfam" id="PF00439">
    <property type="entry name" value="Bromodomain"/>
    <property type="match status" value="1"/>
</dbReference>
<keyword evidence="7" id="KW-0804">Transcription</keyword>
<reference evidence="14 15" key="1">
    <citation type="journal article" date="2011" name="Proc. Natl. Acad. Sci. U.S.A.">
        <title>Comparative genomics of xylose-fermenting fungi for enhanced biofuel production.</title>
        <authorList>
            <person name="Wohlbach D.J."/>
            <person name="Kuo A."/>
            <person name="Sato T.K."/>
            <person name="Potts K.M."/>
            <person name="Salamov A.A."/>
            <person name="LaButti K.M."/>
            <person name="Sun H."/>
            <person name="Clum A."/>
            <person name="Pangilinan J.L."/>
            <person name="Lindquist E.A."/>
            <person name="Lucas S."/>
            <person name="Lapidus A."/>
            <person name="Jin M."/>
            <person name="Gunawan C."/>
            <person name="Balan V."/>
            <person name="Dale B.E."/>
            <person name="Jeffries T.W."/>
            <person name="Zinkel R."/>
            <person name="Barry K.W."/>
            <person name="Grigoriev I.V."/>
            <person name="Gasch A.P."/>
        </authorList>
    </citation>
    <scope>NUCLEOTIDE SEQUENCE [LARGE SCALE GENOMIC DNA]</scope>
    <source>
        <strain evidence="15">ATCC 10573 / BCRC 21748 / CBS 615 / JCM 9827 / NBRC 10315 / NRRL Y-1498 / VKM Y-70</strain>
    </source>
</reference>
<organism evidence="15">
    <name type="scientific">Candida tenuis (strain ATCC 10573 / BCRC 21748 / CBS 615 / JCM 9827 / NBRC 10315 / NRRL Y-1498 / VKM Y-70)</name>
    <name type="common">Yeast</name>
    <name type="synonym">Yamadazyma tenuis</name>
    <dbReference type="NCBI Taxonomy" id="590646"/>
    <lineage>
        <taxon>Eukaryota</taxon>
        <taxon>Fungi</taxon>
        <taxon>Dikarya</taxon>
        <taxon>Ascomycota</taxon>
        <taxon>Saccharomycotina</taxon>
        <taxon>Pichiomycetes</taxon>
        <taxon>Debaryomycetaceae</taxon>
        <taxon>Yamadazyma</taxon>
    </lineage>
</organism>
<evidence type="ECO:0000256" key="3">
    <source>
        <dbReference type="ARBA" id="ARBA00022737"/>
    </source>
</evidence>
<dbReference type="EMBL" id="GL996528">
    <property type="protein sequence ID" value="EGV61241.1"/>
    <property type="molecule type" value="Genomic_DNA"/>
</dbReference>
<dbReference type="OrthoDB" id="1742084at2759"/>
<dbReference type="PANTHER" id="PTHR16062:SF21">
    <property type="entry name" value="CHROMATIN STRUCTURE-REMODELING COMPLEX SUBUNIT RSC1-RELATED"/>
    <property type="match status" value="1"/>
</dbReference>
<comment type="similarity">
    <text evidence="9">Belongs to the RSC1 family.</text>
</comment>
<name>G3BFT3_CANTC</name>
<dbReference type="FunFam" id="2.30.30.490:FF:000016">
    <property type="entry name" value="RSC complex member"/>
    <property type="match status" value="1"/>
</dbReference>
<evidence type="ECO:0000259" key="12">
    <source>
        <dbReference type="PROSITE" id="PS50014"/>
    </source>
</evidence>
<keyword evidence="4" id="KW-0156">Chromatin regulator</keyword>
<dbReference type="GO" id="GO:0006368">
    <property type="term" value="P:transcription elongation by RNA polymerase II"/>
    <property type="evidence" value="ECO:0007669"/>
    <property type="project" value="TreeGrafter"/>
</dbReference>
<evidence type="ECO:0000256" key="11">
    <source>
        <dbReference type="SAM" id="MobiDB-lite"/>
    </source>
</evidence>
<evidence type="ECO:0000256" key="5">
    <source>
        <dbReference type="ARBA" id="ARBA00023015"/>
    </source>
</evidence>
<evidence type="ECO:0000313" key="14">
    <source>
        <dbReference type="EMBL" id="EGV61241.1"/>
    </source>
</evidence>
<keyword evidence="2" id="KW-0597">Phosphoprotein</keyword>
<dbReference type="InterPro" id="IPR036427">
    <property type="entry name" value="Bromodomain-like_sf"/>
</dbReference>
<gene>
    <name evidence="14" type="ORF">CANTEDRAFT_116799</name>
</gene>
<feature type="domain" description="BAH" evidence="13">
    <location>
        <begin position="186"/>
        <end position="307"/>
    </location>
</feature>
<dbReference type="CDD" id="cd04717">
    <property type="entry name" value="BAH_polybromo"/>
    <property type="match status" value="1"/>
</dbReference>
<protein>
    <submittedName>
        <fullName evidence="14">BAH-domain-containing protein</fullName>
    </submittedName>
</protein>
<dbReference type="InterPro" id="IPR001025">
    <property type="entry name" value="BAH_dom"/>
</dbReference>
<dbReference type="Gene3D" id="1.20.920.10">
    <property type="entry name" value="Bromodomain-like"/>
    <property type="match status" value="1"/>
</dbReference>
<sequence>MTPQPRRDIYQGMRPQYSSPYAQSSKHITGLETGIRRGRPPTVDKPYETRIKLILKNLKKLKNGPEVPLNIPFFDRLPDRNSYPEYYKVVSEPVSLFEIKGKLRTRKYNNVDEFLADLNLVFYNNKLFYGTHSAQIFQDLNMLEQEATNMIAQELQRSEQELMAFAAPGGDGIVRFPLDSLEVNGYIYRVGDWVLINNPNEPDKPTVGQIFRLWSLKDGTKYFNACWYYRAEQTCHRYDRLFYSNEVCKTGQYRDHIASEIIGPCYVVFLTRYQKGDLEKGVIPEGSPWFICEFRYNESNHVFNRIRTWRACLPDEIRDHPEPPVIPLREPRKLIKYESPIRALLPSGVDTNMSIPNVTEGAHPNAPPLVGSVYLREPDRDDDLGQYYTSPNVTASPENDDVVNNRKAYLFTPISQSKSVGYPATSSNAGYGSNVPGYGSAYTPSSSNPMLTGGVSSYYAAAGAPSVTSAVLAPPVASGLAQSPPQEFYDMNRYKPTPPAPKPYIAGPQRLRFEAPTRRQTTPSGSGQANNFHASTSSHSKVLPGGTVSYLIEDTESLAAVSDGITKRRRTDGSGVTEIVWYRSPPVLLAQRLVSQDASVVGHSARYLNWKASQV</sequence>
<evidence type="ECO:0000256" key="6">
    <source>
        <dbReference type="ARBA" id="ARBA00023117"/>
    </source>
</evidence>
<keyword evidence="15" id="KW-1185">Reference proteome</keyword>
<feature type="domain" description="Bromo" evidence="12">
    <location>
        <begin position="65"/>
        <end position="136"/>
    </location>
</feature>
<dbReference type="InterPro" id="IPR043151">
    <property type="entry name" value="BAH_sf"/>
</dbReference>
<feature type="compositionally biased region" description="Polar residues" evidence="11">
    <location>
        <begin position="518"/>
        <end position="539"/>
    </location>
</feature>
<dbReference type="AlphaFoldDB" id="G3BFT3"/>
<dbReference type="PROSITE" id="PS50014">
    <property type="entry name" value="BROMODOMAIN_2"/>
    <property type="match status" value="1"/>
</dbReference>
<evidence type="ECO:0000256" key="10">
    <source>
        <dbReference type="PROSITE-ProRule" id="PRU00035"/>
    </source>
</evidence>
<dbReference type="Proteomes" id="UP000000707">
    <property type="component" value="Unassembled WGS sequence"/>
</dbReference>
<keyword evidence="3" id="KW-0677">Repeat</keyword>
<dbReference type="SMART" id="SM00439">
    <property type="entry name" value="BAH"/>
    <property type="match status" value="1"/>
</dbReference>
<evidence type="ECO:0000256" key="4">
    <source>
        <dbReference type="ARBA" id="ARBA00022853"/>
    </source>
</evidence>
<dbReference type="InterPro" id="IPR001487">
    <property type="entry name" value="Bromodomain"/>
</dbReference>